<dbReference type="AlphaFoldDB" id="A0A9Q2HFT7"/>
<dbReference type="SMART" id="SM00028">
    <property type="entry name" value="TPR"/>
    <property type="match status" value="3"/>
</dbReference>
<evidence type="ECO:0000256" key="1">
    <source>
        <dbReference type="ARBA" id="ARBA00022737"/>
    </source>
</evidence>
<feature type="repeat" description="TPR" evidence="3">
    <location>
        <begin position="32"/>
        <end position="65"/>
    </location>
</feature>
<dbReference type="PANTHER" id="PTHR44943:SF8">
    <property type="entry name" value="TPR REPEAT-CONTAINING PROTEIN MJ0263"/>
    <property type="match status" value="1"/>
</dbReference>
<organism evidence="4 5">
    <name type="scientific">Nosocomiicoccus ampullae</name>
    <dbReference type="NCBI Taxonomy" id="489910"/>
    <lineage>
        <taxon>Bacteria</taxon>
        <taxon>Bacillati</taxon>
        <taxon>Bacillota</taxon>
        <taxon>Bacilli</taxon>
        <taxon>Bacillales</taxon>
        <taxon>Staphylococcaceae</taxon>
        <taxon>Nosocomiicoccus</taxon>
    </lineage>
</organism>
<proteinExistence type="predicted"/>
<dbReference type="SUPFAM" id="SSF48452">
    <property type="entry name" value="TPR-like"/>
    <property type="match status" value="1"/>
</dbReference>
<dbReference type="RefSeq" id="WP_183675198.1">
    <property type="nucleotide sequence ID" value="NZ_CBCRYX010000010.1"/>
</dbReference>
<reference evidence="4 5" key="1">
    <citation type="submission" date="2020-08" db="EMBL/GenBank/DDBJ databases">
        <title>Genomic Encyclopedia of Type Strains, Phase IV (KMG-IV): sequencing the most valuable type-strain genomes for metagenomic binning, comparative biology and taxonomic classification.</title>
        <authorList>
            <person name="Goeker M."/>
        </authorList>
    </citation>
    <scope>NUCLEOTIDE SEQUENCE [LARGE SCALE GENOMIC DNA]</scope>
    <source>
        <strain evidence="4 5">DSM 19163</strain>
    </source>
</reference>
<dbReference type="EMBL" id="JACHHF010000009">
    <property type="protein sequence ID" value="MBB5176533.1"/>
    <property type="molecule type" value="Genomic_DNA"/>
</dbReference>
<dbReference type="Proteomes" id="UP000579136">
    <property type="component" value="Unassembled WGS sequence"/>
</dbReference>
<dbReference type="InterPro" id="IPR011990">
    <property type="entry name" value="TPR-like_helical_dom_sf"/>
</dbReference>
<dbReference type="InterPro" id="IPR019734">
    <property type="entry name" value="TPR_rpt"/>
</dbReference>
<dbReference type="PROSITE" id="PS50005">
    <property type="entry name" value="TPR"/>
    <property type="match status" value="1"/>
</dbReference>
<evidence type="ECO:0000313" key="5">
    <source>
        <dbReference type="Proteomes" id="UP000579136"/>
    </source>
</evidence>
<sequence>MSFNYEHSIQQGNYETALKEIFFSIEKDPDNPVHYINGGTVLYNVGKLEEANNFLLKAIELDKDNAVAYYTLGNMYFNEGKYKDARTLLLSVYDKMSDDKDINYLLAMTHVHEGDLSLSVPFFEEMYRVGKEDYELVFQYALTLCQLGLLDQGELLLTEITSEHAHADSEYNLGLIQWTKYDDKESAKTHFQNAIKIKPDHILAHNGIKNLEEE</sequence>
<dbReference type="InterPro" id="IPR051685">
    <property type="entry name" value="Ycf3/AcsC/BcsC/TPR_MFPF"/>
</dbReference>
<keyword evidence="1" id="KW-0677">Repeat</keyword>
<keyword evidence="5" id="KW-1185">Reference proteome</keyword>
<gene>
    <name evidence="4" type="ORF">HNQ45_001421</name>
</gene>
<keyword evidence="2 3" id="KW-0802">TPR repeat</keyword>
<protein>
    <submittedName>
        <fullName evidence="4">Tetratricopeptide (TPR) repeat protein</fullName>
    </submittedName>
</protein>
<name>A0A9Q2HFT7_9STAP</name>
<evidence type="ECO:0000313" key="4">
    <source>
        <dbReference type="EMBL" id="MBB5176533.1"/>
    </source>
</evidence>
<dbReference type="PANTHER" id="PTHR44943">
    <property type="entry name" value="CELLULOSE SYNTHASE OPERON PROTEIN C"/>
    <property type="match status" value="1"/>
</dbReference>
<comment type="caution">
    <text evidence="4">The sequence shown here is derived from an EMBL/GenBank/DDBJ whole genome shotgun (WGS) entry which is preliminary data.</text>
</comment>
<evidence type="ECO:0000256" key="2">
    <source>
        <dbReference type="ARBA" id="ARBA00022803"/>
    </source>
</evidence>
<dbReference type="Pfam" id="PF13414">
    <property type="entry name" value="TPR_11"/>
    <property type="match status" value="1"/>
</dbReference>
<dbReference type="Gene3D" id="1.25.40.10">
    <property type="entry name" value="Tetratricopeptide repeat domain"/>
    <property type="match status" value="1"/>
</dbReference>
<accession>A0A9Q2HFT7</accession>
<evidence type="ECO:0000256" key="3">
    <source>
        <dbReference type="PROSITE-ProRule" id="PRU00339"/>
    </source>
</evidence>